<dbReference type="Gene3D" id="3.40.390.10">
    <property type="entry name" value="Collagenase (Catalytic Domain)"/>
    <property type="match status" value="1"/>
</dbReference>
<evidence type="ECO:0000256" key="11">
    <source>
        <dbReference type="RuleBase" id="RU361183"/>
    </source>
</evidence>
<evidence type="ECO:0000256" key="5">
    <source>
        <dbReference type="ARBA" id="ARBA00022833"/>
    </source>
</evidence>
<evidence type="ECO:0000256" key="7">
    <source>
        <dbReference type="ARBA" id="ARBA00023145"/>
    </source>
</evidence>
<comment type="cofactor">
    <cofactor evidence="10 11">
        <name>Zn(2+)</name>
        <dbReference type="ChEBI" id="CHEBI:29105"/>
    </cofactor>
    <text evidence="10 11">Binds 1 zinc ion per subunit.</text>
</comment>
<keyword evidence="3" id="KW-0732">Signal</keyword>
<dbReference type="InterPro" id="IPR006026">
    <property type="entry name" value="Peptidase_Metallo"/>
</dbReference>
<evidence type="ECO:0000256" key="3">
    <source>
        <dbReference type="ARBA" id="ARBA00022729"/>
    </source>
</evidence>
<dbReference type="EC" id="3.4.24.-" evidence="11"/>
<evidence type="ECO:0000256" key="10">
    <source>
        <dbReference type="PROSITE-ProRule" id="PRU01211"/>
    </source>
</evidence>
<evidence type="ECO:0000256" key="8">
    <source>
        <dbReference type="ARBA" id="ARBA00023157"/>
    </source>
</evidence>
<evidence type="ECO:0000259" key="13">
    <source>
        <dbReference type="PROSITE" id="PS51864"/>
    </source>
</evidence>
<keyword evidence="7" id="KW-0865">Zymogen</keyword>
<keyword evidence="14" id="KW-1185">Reference proteome</keyword>
<reference evidence="15" key="1">
    <citation type="submission" date="2022-11" db="UniProtKB">
        <authorList>
            <consortium name="WormBaseParasite"/>
        </authorList>
    </citation>
    <scope>IDENTIFICATION</scope>
</reference>
<evidence type="ECO:0000256" key="6">
    <source>
        <dbReference type="ARBA" id="ARBA00023049"/>
    </source>
</evidence>
<feature type="domain" description="Peptidase M12A" evidence="13">
    <location>
        <begin position="98"/>
        <end position="294"/>
    </location>
</feature>
<dbReference type="PROSITE" id="PS51864">
    <property type="entry name" value="ASTACIN"/>
    <property type="match status" value="1"/>
</dbReference>
<sequence length="364" mass="40822">MRCTTSEFLFFAVVGTLIVRWGSLYLKKSKFDIHVIGSANVEAKVISNATEQNGTKAVDSLDSSFNGGEQNLNVRLWSNDDSDKKSNAGNKRGRQKRNAVRDRNMLWKNTRISVPYTIANNFSSHGLDIIKSAFAEFSSKTCIYFVPKSIGDEDYIHIMKGDGCSSRVGRTGGQQVISLGKGCLEKSVILHELMHAIGFLHEHQRSDRDHYVTILEENVEKSEHRANFPNYSSKVVTDLDAPYDYKSVMHYGKNAFSANGSDTIVPKKSGVEIGQREGFSQYDILKINRLYNCIDEGACSGAYLTSFTEAEMITFLDSYKLGYEFVNFGQVKFTPAKDGKSFRVTCMCKGNGDRCYLDMSKNFK</sequence>
<dbReference type="InterPro" id="IPR024079">
    <property type="entry name" value="MetalloPept_cat_dom_sf"/>
</dbReference>
<dbReference type="SMART" id="SM00235">
    <property type="entry name" value="ZnMc"/>
    <property type="match status" value="1"/>
</dbReference>
<dbReference type="InterPro" id="IPR001506">
    <property type="entry name" value="Peptidase_M12A"/>
</dbReference>
<evidence type="ECO:0000256" key="4">
    <source>
        <dbReference type="ARBA" id="ARBA00022801"/>
    </source>
</evidence>
<dbReference type="GO" id="GO:0006508">
    <property type="term" value="P:proteolysis"/>
    <property type="evidence" value="ECO:0007669"/>
    <property type="project" value="UniProtKB-KW"/>
</dbReference>
<dbReference type="GO" id="GO:0004222">
    <property type="term" value="F:metalloendopeptidase activity"/>
    <property type="evidence" value="ECO:0007669"/>
    <property type="project" value="UniProtKB-UniRule"/>
</dbReference>
<keyword evidence="6 10" id="KW-0482">Metalloprotease</keyword>
<proteinExistence type="predicted"/>
<dbReference type="GO" id="GO:0008270">
    <property type="term" value="F:zinc ion binding"/>
    <property type="evidence" value="ECO:0007669"/>
    <property type="project" value="UniProtKB-UniRule"/>
</dbReference>
<dbReference type="PANTHER" id="PTHR10127:SF883">
    <property type="entry name" value="ZINC METALLOPROTEINASE NAS-8"/>
    <property type="match status" value="1"/>
</dbReference>
<keyword evidence="8" id="KW-1015">Disulfide bond</keyword>
<dbReference type="SUPFAM" id="SSF55486">
    <property type="entry name" value="Metalloproteases ('zincins'), catalytic domain"/>
    <property type="match status" value="1"/>
</dbReference>
<dbReference type="AlphaFoldDB" id="A0A914VAY5"/>
<dbReference type="InterPro" id="IPR034035">
    <property type="entry name" value="Astacin-like_dom"/>
</dbReference>
<keyword evidence="1 10" id="KW-0645">Protease</keyword>
<dbReference type="Proteomes" id="UP000887566">
    <property type="component" value="Unplaced"/>
</dbReference>
<accession>A0A914VAY5</accession>
<dbReference type="CDD" id="cd04280">
    <property type="entry name" value="ZnMc_astacin_like"/>
    <property type="match status" value="1"/>
</dbReference>
<dbReference type="PRINTS" id="PR00480">
    <property type="entry name" value="ASTACIN"/>
</dbReference>
<feature type="active site" evidence="10">
    <location>
        <position position="192"/>
    </location>
</feature>
<keyword evidence="2 10" id="KW-0479">Metal-binding</keyword>
<comment type="caution">
    <text evidence="10">Lacks conserved residue(s) required for the propagation of feature annotation.</text>
</comment>
<dbReference type="WBParaSite" id="PSAMB.scaffold1656size28962.g14224.t1">
    <property type="protein sequence ID" value="PSAMB.scaffold1656size28962.g14224.t1"/>
    <property type="gene ID" value="PSAMB.scaffold1656size28962.g14224"/>
</dbReference>
<feature type="binding site" evidence="10">
    <location>
        <position position="195"/>
    </location>
    <ligand>
        <name>Zn(2+)</name>
        <dbReference type="ChEBI" id="CHEBI:29105"/>
        <note>catalytic</note>
    </ligand>
</feature>
<evidence type="ECO:0000313" key="14">
    <source>
        <dbReference type="Proteomes" id="UP000887566"/>
    </source>
</evidence>
<keyword evidence="9" id="KW-0325">Glycoprotein</keyword>
<feature type="binding site" evidence="10">
    <location>
        <position position="201"/>
    </location>
    <ligand>
        <name>Zn(2+)</name>
        <dbReference type="ChEBI" id="CHEBI:29105"/>
        <note>catalytic</note>
    </ligand>
</feature>
<keyword evidence="4 10" id="KW-0378">Hydrolase</keyword>
<feature type="binding site" evidence="10">
    <location>
        <position position="191"/>
    </location>
    <ligand>
        <name>Zn(2+)</name>
        <dbReference type="ChEBI" id="CHEBI:29105"/>
        <note>catalytic</note>
    </ligand>
</feature>
<organism evidence="14 15">
    <name type="scientific">Plectus sambesii</name>
    <dbReference type="NCBI Taxonomy" id="2011161"/>
    <lineage>
        <taxon>Eukaryota</taxon>
        <taxon>Metazoa</taxon>
        <taxon>Ecdysozoa</taxon>
        <taxon>Nematoda</taxon>
        <taxon>Chromadorea</taxon>
        <taxon>Plectida</taxon>
        <taxon>Plectina</taxon>
        <taxon>Plectoidea</taxon>
        <taxon>Plectidae</taxon>
        <taxon>Plectus</taxon>
    </lineage>
</organism>
<keyword evidence="5 10" id="KW-0862">Zinc</keyword>
<dbReference type="Pfam" id="PF01400">
    <property type="entry name" value="Astacin"/>
    <property type="match status" value="1"/>
</dbReference>
<name>A0A914VAY5_9BILA</name>
<dbReference type="PANTHER" id="PTHR10127">
    <property type="entry name" value="DISCOIDIN, CUB, EGF, LAMININ , AND ZINC METALLOPROTEASE DOMAIN CONTAINING"/>
    <property type="match status" value="1"/>
</dbReference>
<evidence type="ECO:0000256" key="12">
    <source>
        <dbReference type="SAM" id="MobiDB-lite"/>
    </source>
</evidence>
<feature type="region of interest" description="Disordered" evidence="12">
    <location>
        <begin position="76"/>
        <end position="100"/>
    </location>
</feature>
<evidence type="ECO:0000256" key="9">
    <source>
        <dbReference type="ARBA" id="ARBA00023180"/>
    </source>
</evidence>
<evidence type="ECO:0000256" key="1">
    <source>
        <dbReference type="ARBA" id="ARBA00022670"/>
    </source>
</evidence>
<dbReference type="FunFam" id="3.40.390.10:FF:000015">
    <property type="entry name" value="Meprin A subunit"/>
    <property type="match status" value="1"/>
</dbReference>
<protein>
    <recommendedName>
        <fullName evidence="11">Metalloendopeptidase</fullName>
        <ecNumber evidence="11">3.4.24.-</ecNumber>
    </recommendedName>
</protein>
<evidence type="ECO:0000256" key="2">
    <source>
        <dbReference type="ARBA" id="ARBA00022723"/>
    </source>
</evidence>
<evidence type="ECO:0000313" key="15">
    <source>
        <dbReference type="WBParaSite" id="PSAMB.scaffold1656size28962.g14224.t1"/>
    </source>
</evidence>